<evidence type="ECO:0000256" key="6">
    <source>
        <dbReference type="SAM" id="Phobius"/>
    </source>
</evidence>
<dbReference type="GO" id="GO:0016020">
    <property type="term" value="C:membrane"/>
    <property type="evidence" value="ECO:0007669"/>
    <property type="project" value="UniProtKB-SubCell"/>
</dbReference>
<evidence type="ECO:0000256" key="1">
    <source>
        <dbReference type="ARBA" id="ARBA00004141"/>
    </source>
</evidence>
<evidence type="ECO:0000256" key="4">
    <source>
        <dbReference type="ARBA" id="ARBA00022989"/>
    </source>
</evidence>
<feature type="transmembrane region" description="Helical" evidence="6">
    <location>
        <begin position="279"/>
        <end position="298"/>
    </location>
</feature>
<organism evidence="7 8">
    <name type="scientific">Romboutsia hominis</name>
    <dbReference type="NCBI Taxonomy" id="1507512"/>
    <lineage>
        <taxon>Bacteria</taxon>
        <taxon>Bacillati</taxon>
        <taxon>Bacillota</taxon>
        <taxon>Clostridia</taxon>
        <taxon>Peptostreptococcales</taxon>
        <taxon>Peptostreptococcaceae</taxon>
        <taxon>Romboutsia</taxon>
    </lineage>
</organism>
<keyword evidence="4 6" id="KW-1133">Transmembrane helix</keyword>
<reference evidence="7 8" key="1">
    <citation type="submission" date="2014-09" db="EMBL/GenBank/DDBJ databases">
        <authorList>
            <person name="Hornung B.V."/>
        </authorList>
    </citation>
    <scope>NUCLEOTIDE SEQUENCE [LARGE SCALE GENOMIC DNA]</scope>
    <source>
        <strain evidence="7 8">FRIFI</strain>
    </source>
</reference>
<protein>
    <submittedName>
        <fullName evidence="7">Sporulation integral membrane protein YtvI</fullName>
    </submittedName>
</protein>
<dbReference type="RefSeq" id="WP_092927360.1">
    <property type="nucleotide sequence ID" value="NZ_FJTZ01000012.1"/>
</dbReference>
<dbReference type="Proteomes" id="UP000245695">
    <property type="component" value="Chromosome 1"/>
</dbReference>
<dbReference type="PANTHER" id="PTHR21716:SF68">
    <property type="entry name" value="TRANSPORT PROTEIN YTVI-RELATED"/>
    <property type="match status" value="1"/>
</dbReference>
<feature type="transmembrane region" description="Helical" evidence="6">
    <location>
        <begin position="214"/>
        <end position="236"/>
    </location>
</feature>
<gene>
    <name evidence="7" type="ORF">FRIFI_0439</name>
</gene>
<evidence type="ECO:0000313" key="8">
    <source>
        <dbReference type="Proteomes" id="UP000245695"/>
    </source>
</evidence>
<dbReference type="InterPro" id="IPR014227">
    <property type="entry name" value="YtvI-like"/>
</dbReference>
<feature type="transmembrane region" description="Helical" evidence="6">
    <location>
        <begin position="248"/>
        <end position="272"/>
    </location>
</feature>
<dbReference type="KEGG" id="rhom:FRIFI_0439"/>
<dbReference type="InterPro" id="IPR002549">
    <property type="entry name" value="AI-2E-like"/>
</dbReference>
<keyword evidence="8" id="KW-1185">Reference proteome</keyword>
<evidence type="ECO:0000256" key="5">
    <source>
        <dbReference type="ARBA" id="ARBA00023136"/>
    </source>
</evidence>
<feature type="transmembrane region" description="Helical" evidence="6">
    <location>
        <begin position="65"/>
        <end position="91"/>
    </location>
</feature>
<feature type="transmembrane region" description="Helical" evidence="6">
    <location>
        <begin position="162"/>
        <end position="181"/>
    </location>
</feature>
<dbReference type="Pfam" id="PF01594">
    <property type="entry name" value="AI-2E_transport"/>
    <property type="match status" value="1"/>
</dbReference>
<dbReference type="EMBL" id="LN650648">
    <property type="protein sequence ID" value="CEI71987.1"/>
    <property type="molecule type" value="Genomic_DNA"/>
</dbReference>
<dbReference type="AlphaFoldDB" id="A0A2P2BNQ4"/>
<keyword evidence="5 6" id="KW-0472">Membrane</keyword>
<evidence type="ECO:0000256" key="3">
    <source>
        <dbReference type="ARBA" id="ARBA00022692"/>
    </source>
</evidence>
<keyword evidence="3 6" id="KW-0812">Transmembrane</keyword>
<sequence length="350" mass="39774">MNVIDNRFIKVLKKNMIFILLYTTVFILIYKTFHYISPFLVGGIIAFLINPISEKLRYKFNINKGVSTLVLSFIAVIIFVVLAGLLIMAGIDSLLEFVNNTVNNYDYISDFISNIAIKLNLYLEQLENIPNINIEFLMQKYSTNIVSIAKQLLESFVNFLGSIPYISIFIITLFISTYFIAKDIDKIEYSFYNMFSEPTKTKVKNIKREIIKSILGYIKAYAILMGITFIVTWLSLRVFDIPYSMTLGIIAGLLDLIPFLGIVVIYLPFIVYYCIVKNYLIAITLIVVFALLSLLRQVLEPKLVSTNIGISPLATLAAIFIGIQVKGIIGIVFFLGLTIMHQILKKVDIL</sequence>
<comment type="similarity">
    <text evidence="2">Belongs to the autoinducer-2 exporter (AI-2E) (TC 2.A.86) family.</text>
</comment>
<proteinExistence type="inferred from homology"/>
<feature type="transmembrane region" description="Helical" evidence="6">
    <location>
        <begin position="310"/>
        <end position="337"/>
    </location>
</feature>
<evidence type="ECO:0000256" key="2">
    <source>
        <dbReference type="ARBA" id="ARBA00009773"/>
    </source>
</evidence>
<name>A0A2P2BNQ4_9FIRM</name>
<dbReference type="PANTHER" id="PTHR21716">
    <property type="entry name" value="TRANSMEMBRANE PROTEIN"/>
    <property type="match status" value="1"/>
</dbReference>
<feature type="transmembrane region" description="Helical" evidence="6">
    <location>
        <begin position="12"/>
        <end position="30"/>
    </location>
</feature>
<dbReference type="GO" id="GO:0055085">
    <property type="term" value="P:transmembrane transport"/>
    <property type="evidence" value="ECO:0007669"/>
    <property type="project" value="TreeGrafter"/>
</dbReference>
<evidence type="ECO:0000313" key="7">
    <source>
        <dbReference type="EMBL" id="CEI71987.1"/>
    </source>
</evidence>
<comment type="subcellular location">
    <subcellularLocation>
        <location evidence="1">Membrane</location>
        <topology evidence="1">Multi-pass membrane protein</topology>
    </subcellularLocation>
</comment>
<dbReference type="NCBIfam" id="TIGR02872">
    <property type="entry name" value="spore_ytvI"/>
    <property type="match status" value="1"/>
</dbReference>
<accession>A0A2P2BNQ4</accession>